<sequence length="291" mass="33699">MSKDTRIYIGNLPQDIRTKEIEDLFYKYGKIKYIDLKNRKGPPFAFVEFEDALDAEDAVRGRDNYLYEGHKLRVEFQKGPRNRGAGGPRSGPPTRRSDYRCIITGLPPTGSWQDLKDHMREAGTVCYADVFKDGTGVVEFVRYEDMKYALKNLDDTKFRSHEGETSYVRVRADVKSRSYSKSRSRSVSKTRRRERGSPTYSPMRRSRSRSTSLDDSRRKRAKKSATRSRSRSYRSRSPARRTRSKTRSESRTKSESRSRSRSASVETGKKNVPDNRESKSRSRTRSKSPDN</sequence>
<dbReference type="InterPro" id="IPR035979">
    <property type="entry name" value="RBD_domain_sf"/>
</dbReference>
<dbReference type="GO" id="GO:0006397">
    <property type="term" value="P:mRNA processing"/>
    <property type="evidence" value="ECO:0007669"/>
    <property type="project" value="UniProtKB-KW"/>
</dbReference>
<dbReference type="GO" id="GO:0005634">
    <property type="term" value="C:nucleus"/>
    <property type="evidence" value="ECO:0007669"/>
    <property type="project" value="UniProtKB-SubCell"/>
</dbReference>
<feature type="compositionally biased region" description="Basic and acidic residues" evidence="9">
    <location>
        <begin position="267"/>
        <end position="280"/>
    </location>
</feature>
<dbReference type="PANTHER" id="PTHR23003">
    <property type="entry name" value="RNA RECOGNITION MOTIF RRM DOMAIN CONTAINING PROTEIN"/>
    <property type="match status" value="1"/>
</dbReference>
<proteinExistence type="inferred from homology"/>
<comment type="caution">
    <text evidence="11">The sequence shown here is derived from an EMBL/GenBank/DDBJ whole genome shotgun (WGS) entry which is preliminary data.</text>
</comment>
<feature type="region of interest" description="Disordered" evidence="9">
    <location>
        <begin position="174"/>
        <end position="291"/>
    </location>
</feature>
<dbReference type="SUPFAM" id="SSF54928">
    <property type="entry name" value="RNA-binding domain, RBD"/>
    <property type="match status" value="1"/>
</dbReference>
<dbReference type="FunFam" id="3.30.70.330:FF:000053">
    <property type="entry name" value="Serine/arginine-rich splicing factor 1"/>
    <property type="match status" value="1"/>
</dbReference>
<evidence type="ECO:0000256" key="3">
    <source>
        <dbReference type="ARBA" id="ARBA00022664"/>
    </source>
</evidence>
<evidence type="ECO:0000256" key="1">
    <source>
        <dbReference type="ARBA" id="ARBA00004123"/>
    </source>
</evidence>
<evidence type="ECO:0000256" key="7">
    <source>
        <dbReference type="ARBA" id="ARBA00023242"/>
    </source>
</evidence>
<organism evidence="11 12">
    <name type="scientific">Brachionus plicatilis</name>
    <name type="common">Marine rotifer</name>
    <name type="synonym">Brachionus muelleri</name>
    <dbReference type="NCBI Taxonomy" id="10195"/>
    <lineage>
        <taxon>Eukaryota</taxon>
        <taxon>Metazoa</taxon>
        <taxon>Spiralia</taxon>
        <taxon>Gnathifera</taxon>
        <taxon>Rotifera</taxon>
        <taxon>Eurotatoria</taxon>
        <taxon>Monogononta</taxon>
        <taxon>Pseudotrocha</taxon>
        <taxon>Ploima</taxon>
        <taxon>Brachionidae</taxon>
        <taxon>Brachionus</taxon>
    </lineage>
</organism>
<dbReference type="PANTHER" id="PTHR23003:SF62">
    <property type="entry name" value="SERINE_ARGININE (SR)-TYPE SHUTTLING MRNA BINDING PROTEIN NPL3"/>
    <property type="match status" value="1"/>
</dbReference>
<dbReference type="CDD" id="cd12338">
    <property type="entry name" value="RRM1_SRSF1_like"/>
    <property type="match status" value="1"/>
</dbReference>
<feature type="compositionally biased region" description="Low complexity" evidence="9">
    <location>
        <begin position="197"/>
        <end position="211"/>
    </location>
</feature>
<evidence type="ECO:0000256" key="6">
    <source>
        <dbReference type="ARBA" id="ARBA00023187"/>
    </source>
</evidence>
<comment type="subcellular location">
    <subcellularLocation>
        <location evidence="1">Nucleus</location>
    </subcellularLocation>
</comment>
<name>A0A3M7PKH7_BRAPC</name>
<dbReference type="STRING" id="10195.A0A3M7PKH7"/>
<feature type="compositionally biased region" description="Basic residues" evidence="9">
    <location>
        <begin position="281"/>
        <end position="291"/>
    </location>
</feature>
<dbReference type="InterPro" id="IPR012677">
    <property type="entry name" value="Nucleotide-bd_a/b_plait_sf"/>
</dbReference>
<feature type="compositionally biased region" description="Basic residues" evidence="9">
    <location>
        <begin position="218"/>
        <end position="245"/>
    </location>
</feature>
<dbReference type="GO" id="GO:0008380">
    <property type="term" value="P:RNA splicing"/>
    <property type="evidence" value="ECO:0007669"/>
    <property type="project" value="UniProtKB-KW"/>
</dbReference>
<evidence type="ECO:0000259" key="10">
    <source>
        <dbReference type="PROSITE" id="PS50102"/>
    </source>
</evidence>
<evidence type="ECO:0000256" key="5">
    <source>
        <dbReference type="ARBA" id="ARBA00022884"/>
    </source>
</evidence>
<evidence type="ECO:0000256" key="2">
    <source>
        <dbReference type="ARBA" id="ARBA00010269"/>
    </source>
</evidence>
<evidence type="ECO:0000313" key="11">
    <source>
        <dbReference type="EMBL" id="RMZ99488.1"/>
    </source>
</evidence>
<evidence type="ECO:0000256" key="8">
    <source>
        <dbReference type="PROSITE-ProRule" id="PRU00176"/>
    </source>
</evidence>
<evidence type="ECO:0000256" key="9">
    <source>
        <dbReference type="SAM" id="MobiDB-lite"/>
    </source>
</evidence>
<dbReference type="CDD" id="cd12601">
    <property type="entry name" value="RRM2_SRSF1_like"/>
    <property type="match status" value="1"/>
</dbReference>
<dbReference type="Gene3D" id="3.30.70.330">
    <property type="match status" value="2"/>
</dbReference>
<keyword evidence="6" id="KW-0508">mRNA splicing</keyword>
<dbReference type="SMART" id="SM00360">
    <property type="entry name" value="RRM"/>
    <property type="match status" value="2"/>
</dbReference>
<evidence type="ECO:0000256" key="4">
    <source>
        <dbReference type="ARBA" id="ARBA00022737"/>
    </source>
</evidence>
<keyword evidence="5 8" id="KW-0694">RNA-binding</keyword>
<keyword evidence="7" id="KW-0539">Nucleus</keyword>
<dbReference type="InterPro" id="IPR000504">
    <property type="entry name" value="RRM_dom"/>
</dbReference>
<feature type="compositionally biased region" description="Basic and acidic residues" evidence="9">
    <location>
        <begin position="246"/>
        <end position="258"/>
    </location>
</feature>
<accession>A0A3M7PKH7</accession>
<keyword evidence="4" id="KW-0677">Repeat</keyword>
<dbReference type="Proteomes" id="UP000276133">
    <property type="component" value="Unassembled WGS sequence"/>
</dbReference>
<dbReference type="GO" id="GO:0005737">
    <property type="term" value="C:cytoplasm"/>
    <property type="evidence" value="ECO:0007669"/>
    <property type="project" value="TreeGrafter"/>
</dbReference>
<dbReference type="Pfam" id="PF00076">
    <property type="entry name" value="RRM_1"/>
    <property type="match status" value="2"/>
</dbReference>
<dbReference type="PROSITE" id="PS50102">
    <property type="entry name" value="RRM"/>
    <property type="match status" value="2"/>
</dbReference>
<dbReference type="OrthoDB" id="1099063at2759"/>
<comment type="similarity">
    <text evidence="2">Belongs to the splicing factor SR family.</text>
</comment>
<dbReference type="EMBL" id="REGN01010203">
    <property type="protein sequence ID" value="RMZ99488.1"/>
    <property type="molecule type" value="Genomic_DNA"/>
</dbReference>
<evidence type="ECO:0000313" key="12">
    <source>
        <dbReference type="Proteomes" id="UP000276133"/>
    </source>
</evidence>
<feature type="domain" description="RRM" evidence="10">
    <location>
        <begin position="99"/>
        <end position="173"/>
    </location>
</feature>
<dbReference type="InterPro" id="IPR050374">
    <property type="entry name" value="RRT5_SRSF_SR"/>
</dbReference>
<dbReference type="AlphaFoldDB" id="A0A3M7PKH7"/>
<dbReference type="GO" id="GO:0003729">
    <property type="term" value="F:mRNA binding"/>
    <property type="evidence" value="ECO:0007669"/>
    <property type="project" value="TreeGrafter"/>
</dbReference>
<keyword evidence="12" id="KW-1185">Reference proteome</keyword>
<feature type="compositionally biased region" description="Basic residues" evidence="9">
    <location>
        <begin position="178"/>
        <end position="194"/>
    </location>
</feature>
<keyword evidence="3" id="KW-0507">mRNA processing</keyword>
<protein>
    <submittedName>
        <fullName evidence="11">Serine arginine-rich splicing factor 1B</fullName>
    </submittedName>
</protein>
<gene>
    <name evidence="11" type="ORF">BpHYR1_045416</name>
</gene>
<feature type="region of interest" description="Disordered" evidence="9">
    <location>
        <begin position="77"/>
        <end position="97"/>
    </location>
</feature>
<feature type="domain" description="RRM" evidence="10">
    <location>
        <begin position="5"/>
        <end position="79"/>
    </location>
</feature>
<reference evidence="11 12" key="1">
    <citation type="journal article" date="2018" name="Sci. Rep.">
        <title>Genomic signatures of local adaptation to the degree of environmental predictability in rotifers.</title>
        <authorList>
            <person name="Franch-Gras L."/>
            <person name="Hahn C."/>
            <person name="Garcia-Roger E.M."/>
            <person name="Carmona M.J."/>
            <person name="Serra M."/>
            <person name="Gomez A."/>
        </authorList>
    </citation>
    <scope>NUCLEOTIDE SEQUENCE [LARGE SCALE GENOMIC DNA]</scope>
    <source>
        <strain evidence="11">HYR1</strain>
    </source>
</reference>